<evidence type="ECO:0000313" key="1">
    <source>
        <dbReference type="EMBL" id="KAK1936153.1"/>
    </source>
</evidence>
<dbReference type="AlphaFoldDB" id="A0AAD9GCW2"/>
<evidence type="ECO:0000313" key="2">
    <source>
        <dbReference type="Proteomes" id="UP001195914"/>
    </source>
</evidence>
<dbReference type="EMBL" id="JAHBMH010000044">
    <property type="protein sequence ID" value="KAK1936153.1"/>
    <property type="molecule type" value="Genomic_DNA"/>
</dbReference>
<organism evidence="1 2">
    <name type="scientific">Babesia divergens</name>
    <dbReference type="NCBI Taxonomy" id="32595"/>
    <lineage>
        <taxon>Eukaryota</taxon>
        <taxon>Sar</taxon>
        <taxon>Alveolata</taxon>
        <taxon>Apicomplexa</taxon>
        <taxon>Aconoidasida</taxon>
        <taxon>Piroplasmida</taxon>
        <taxon>Babesiidae</taxon>
        <taxon>Babesia</taxon>
    </lineage>
</organism>
<comment type="caution">
    <text evidence="1">The sequence shown here is derived from an EMBL/GenBank/DDBJ whole genome shotgun (WGS) entry which is preliminary data.</text>
</comment>
<protein>
    <submittedName>
        <fullName evidence="1">Uncharacterized protein</fullName>
    </submittedName>
</protein>
<sequence length="891" mass="100170">MDLLDCEELFRTNDDDIGITSEDDWFCGEVRFSSTPLDCASPASSDDDLFELQCTTLAVTVADGDGDEDLVEEDERQLRCWRHFERHFDYMVDRILRPVEEYALGRSPLMDDADWNPYQPSQGHVTAVGGFFSGCNGTALQNTLADVVNEYKRMCKDMFGGYECSVDERSNVLQFSVERDFQHLVESGDNVETPCIGSLVDDAPTTNVSRLPIDDSSRRDISNSVSCSAKLFSSTSPYGDEAPMSNTHHSNMQPIRNTLQCPGYVRHEGEMIVLLERHGFDAFYDFMDQLFVGLEGCRMGARYVYALELLTSVLRLMPEFIVLLIRPKLSSSTDCGRRLCYLKRLIIIVRSFLKYMDLEPEVPVSDMYRDASNGCFIPFYLLIGDKDLQNRQAKSAMTATLLLKLFTLVRLIGDKCMDWVFLSTVSAVYSCRLIQRLKRFVYMPLFSMKQVHELVVPLSENFPCADGCLFDFDYLQWVKSYLHPPPPLYMLRSELVKLIRLCVLTTRTTLNGWYRSINEALIVGNARARGTHYDDVLRRHLFLLIGGLSFVLVPEFLSLCVGNLESFFGSFCLLLPHVQYSLQSVDLDHFVEKETYMLQEQVLDLLKVMVDAEMLSHDNLLGLQGIPTVQSTIVRRILGLAWHYTTSPSLEGNDGLVDMHPVIKMDDCQSECQGQCMSLAPYSGACSIDFLSHMKHSSVRFHQTPPILKEVQCVFTTADELESKVRNQEEFVNHSRISENDYTCIVGGISESNPVEIICSQDGDSTQRTASTSDDIGAVECTTAIPIPSAPCTLVCMLRRHMLCDSHSSLDALRWSVVLQGVTILAWCLGDCNESASPLTGGNDDALGPTTLIWHALIDLLCSAQLRGELPTRPSPSTYALRESFLGRPVV</sequence>
<proteinExistence type="predicted"/>
<name>A0AAD9GCW2_BABDI</name>
<accession>A0AAD9GCW2</accession>
<reference evidence="1" key="1">
    <citation type="journal article" date="2014" name="Nucleic Acids Res.">
        <title>The evolutionary dynamics of variant antigen genes in Babesia reveal a history of genomic innovation underlying host-parasite interaction.</title>
        <authorList>
            <person name="Jackson A.P."/>
            <person name="Otto T.D."/>
            <person name="Darby A."/>
            <person name="Ramaprasad A."/>
            <person name="Xia D."/>
            <person name="Echaide I.E."/>
            <person name="Farber M."/>
            <person name="Gahlot S."/>
            <person name="Gamble J."/>
            <person name="Gupta D."/>
            <person name="Gupta Y."/>
            <person name="Jackson L."/>
            <person name="Malandrin L."/>
            <person name="Malas T.B."/>
            <person name="Moussa E."/>
            <person name="Nair M."/>
            <person name="Reid A.J."/>
            <person name="Sanders M."/>
            <person name="Sharma J."/>
            <person name="Tracey A."/>
            <person name="Quail M.A."/>
            <person name="Weir W."/>
            <person name="Wastling J.M."/>
            <person name="Hall N."/>
            <person name="Willadsen P."/>
            <person name="Lingelbach K."/>
            <person name="Shiels B."/>
            <person name="Tait A."/>
            <person name="Berriman M."/>
            <person name="Allred D.R."/>
            <person name="Pain A."/>
        </authorList>
    </citation>
    <scope>NUCLEOTIDE SEQUENCE</scope>
    <source>
        <strain evidence="1">1802A</strain>
    </source>
</reference>
<keyword evidence="2" id="KW-1185">Reference proteome</keyword>
<dbReference type="Proteomes" id="UP001195914">
    <property type="component" value="Unassembled WGS sequence"/>
</dbReference>
<gene>
    <name evidence="1" type="ORF">X943_001725</name>
</gene>
<reference evidence="1" key="2">
    <citation type="submission" date="2021-05" db="EMBL/GenBank/DDBJ databases">
        <authorList>
            <person name="Pain A."/>
        </authorList>
    </citation>
    <scope>NUCLEOTIDE SEQUENCE</scope>
    <source>
        <strain evidence="1">1802A</strain>
    </source>
</reference>